<organism evidence="8 9">
    <name type="scientific">Azorhizobium oxalatiphilum</name>
    <dbReference type="NCBI Taxonomy" id="980631"/>
    <lineage>
        <taxon>Bacteria</taxon>
        <taxon>Pseudomonadati</taxon>
        <taxon>Pseudomonadota</taxon>
        <taxon>Alphaproteobacteria</taxon>
        <taxon>Hyphomicrobiales</taxon>
        <taxon>Xanthobacteraceae</taxon>
        <taxon>Azorhizobium</taxon>
    </lineage>
</organism>
<evidence type="ECO:0000256" key="2">
    <source>
        <dbReference type="ARBA" id="ARBA00022741"/>
    </source>
</evidence>
<dbReference type="InterPro" id="IPR011761">
    <property type="entry name" value="ATP-grasp"/>
</dbReference>
<dbReference type="RefSeq" id="WP_188578168.1">
    <property type="nucleotide sequence ID" value="NZ_BMCT01000002.1"/>
</dbReference>
<comment type="caution">
    <text evidence="8">The sequence shown here is derived from an EMBL/GenBank/DDBJ whole genome shotgun (WGS) entry which is preliminary data.</text>
</comment>
<feature type="binding site" evidence="5">
    <location>
        <begin position="179"/>
        <end position="182"/>
    </location>
    <ligand>
        <name>ATP</name>
        <dbReference type="ChEBI" id="CHEBI:30616"/>
    </ligand>
</feature>
<keyword evidence="1 5" id="KW-0436">Ligase</keyword>
<feature type="binding site" evidence="5">
    <location>
        <begin position="149"/>
        <end position="155"/>
    </location>
    <ligand>
        <name>ATP</name>
        <dbReference type="ChEBI" id="CHEBI:30616"/>
    </ligand>
</feature>
<evidence type="ECO:0000256" key="6">
    <source>
        <dbReference type="RuleBase" id="RU361200"/>
    </source>
</evidence>
<keyword evidence="2 5" id="KW-0547">Nucleotide-binding</keyword>
<comment type="function">
    <text evidence="5">Catalyzes the ATP-dependent conversion of 5-aminoimidazole ribonucleotide (AIR) and HCO(3)(-) to N5-carboxyaminoimidazole ribonucleotide (N5-CAIR).</text>
</comment>
<dbReference type="FunFam" id="3.30.1490.20:FF:000015">
    <property type="entry name" value="N5-carboxyaminoimidazole ribonucleotide synthase"/>
    <property type="match status" value="1"/>
</dbReference>
<dbReference type="GO" id="GO:0006189">
    <property type="term" value="P:'de novo' IMP biosynthetic process"/>
    <property type="evidence" value="ECO:0007669"/>
    <property type="project" value="UniProtKB-UniRule"/>
</dbReference>
<dbReference type="EC" id="6.3.4.18" evidence="5 6"/>
<feature type="binding site" evidence="5">
    <location>
        <position position="144"/>
    </location>
    <ligand>
        <name>ATP</name>
        <dbReference type="ChEBI" id="CHEBI:30616"/>
    </ligand>
</feature>
<keyword evidence="4 5" id="KW-0067">ATP-binding</keyword>
<gene>
    <name evidence="5 6 8" type="primary">purK</name>
    <name evidence="8" type="ORF">GCM10007301_20930</name>
</gene>
<keyword evidence="3 5" id="KW-0658">Purine biosynthesis</keyword>
<dbReference type="Pfam" id="PF17769">
    <property type="entry name" value="PurK_C"/>
    <property type="match status" value="1"/>
</dbReference>
<evidence type="ECO:0000313" key="8">
    <source>
        <dbReference type="EMBL" id="GGF60958.1"/>
    </source>
</evidence>
<comment type="pathway">
    <text evidence="5 6">Purine metabolism; IMP biosynthesis via de novo pathway; 5-amino-1-(5-phospho-D-ribosyl)imidazole-4-carboxylate from 5-amino-1-(5-phospho-D-ribosyl)imidazole (N5-CAIR route): step 1/2.</text>
</comment>
<feature type="binding site" evidence="5">
    <location>
        <position position="187"/>
    </location>
    <ligand>
        <name>ATP</name>
        <dbReference type="ChEBI" id="CHEBI:30616"/>
    </ligand>
</feature>
<dbReference type="Proteomes" id="UP000606044">
    <property type="component" value="Unassembled WGS sequence"/>
</dbReference>
<dbReference type="NCBIfam" id="NF004679">
    <property type="entry name" value="PRK06019.1-5"/>
    <property type="match status" value="1"/>
</dbReference>
<dbReference type="EMBL" id="BMCT01000002">
    <property type="protein sequence ID" value="GGF60958.1"/>
    <property type="molecule type" value="Genomic_DNA"/>
</dbReference>
<dbReference type="GO" id="GO:0005524">
    <property type="term" value="F:ATP binding"/>
    <property type="evidence" value="ECO:0007669"/>
    <property type="project" value="UniProtKB-UniRule"/>
</dbReference>
<accession>A0A917BXZ6</accession>
<evidence type="ECO:0000256" key="5">
    <source>
        <dbReference type="HAMAP-Rule" id="MF_01928"/>
    </source>
</evidence>
<comment type="subunit">
    <text evidence="5 6">Homodimer.</text>
</comment>
<evidence type="ECO:0000313" key="9">
    <source>
        <dbReference type="Proteomes" id="UP000606044"/>
    </source>
</evidence>
<dbReference type="Gene3D" id="3.40.50.20">
    <property type="match status" value="1"/>
</dbReference>
<dbReference type="InterPro" id="IPR040686">
    <property type="entry name" value="PurK_C"/>
</dbReference>
<dbReference type="GO" id="GO:0034028">
    <property type="term" value="F:5-(carboxyamino)imidazole ribonucleotide synthase activity"/>
    <property type="evidence" value="ECO:0007669"/>
    <property type="project" value="UniProtKB-UniRule"/>
</dbReference>
<dbReference type="Gene3D" id="3.30.1490.20">
    <property type="entry name" value="ATP-grasp fold, A domain"/>
    <property type="match status" value="1"/>
</dbReference>
<feature type="binding site" evidence="5">
    <location>
        <position position="104"/>
    </location>
    <ligand>
        <name>ATP</name>
        <dbReference type="ChEBI" id="CHEBI:30616"/>
    </ligand>
</feature>
<dbReference type="InterPro" id="IPR003135">
    <property type="entry name" value="ATP-grasp_carboxylate-amine"/>
</dbReference>
<feature type="domain" description="ATP-grasp" evidence="7">
    <location>
        <begin position="108"/>
        <end position="297"/>
    </location>
</feature>
<dbReference type="AlphaFoldDB" id="A0A917BXZ6"/>
<dbReference type="PROSITE" id="PS50975">
    <property type="entry name" value="ATP_GRASP"/>
    <property type="match status" value="1"/>
</dbReference>
<dbReference type="InterPro" id="IPR054350">
    <property type="entry name" value="PurT/PurK_preATP-grasp"/>
</dbReference>
<sequence>MLKPGSTIGILGGGQLGRMIALAAAPLGLRTHIFCPYEDSPAFQVSDAFTCAAYDDMDALDRFAASVDVVTYEFENVPLATAERLARHVPVRPGAKALAITQDRLAEKTFVRDLGIGTAPFAAVDDLPGLEAAVTQIGLPAVLKTRRFGYDGKGQITIRPGDDLAAAWETIGRQSAILEGFIAFEREVSIVAARREDDAFAAFDVTENVHRNHILHRSSVPATLAPEAARTARSIACRIASALDYVGVFAVELFVTKDANGETVIVNEIAPRVHNSGHWTQDGAVTSQFEQHVRAVAGWPLGDAARLGRAEMINLIGDDVDQWLPLLAEPGAHLHLYGKGEARPGRKMGHVNRLWLDESKDGGNCG</sequence>
<dbReference type="SUPFAM" id="SSF56059">
    <property type="entry name" value="Glutathione synthetase ATP-binding domain-like"/>
    <property type="match status" value="1"/>
</dbReference>
<dbReference type="GO" id="GO:0005829">
    <property type="term" value="C:cytosol"/>
    <property type="evidence" value="ECO:0007669"/>
    <property type="project" value="TreeGrafter"/>
</dbReference>
<comment type="catalytic activity">
    <reaction evidence="5 6">
        <text>5-amino-1-(5-phospho-beta-D-ribosyl)imidazole + hydrogencarbonate + ATP = 5-carboxyamino-1-(5-phospho-D-ribosyl)imidazole + ADP + phosphate + 2 H(+)</text>
        <dbReference type="Rhea" id="RHEA:19317"/>
        <dbReference type="ChEBI" id="CHEBI:15378"/>
        <dbReference type="ChEBI" id="CHEBI:17544"/>
        <dbReference type="ChEBI" id="CHEBI:30616"/>
        <dbReference type="ChEBI" id="CHEBI:43474"/>
        <dbReference type="ChEBI" id="CHEBI:58730"/>
        <dbReference type="ChEBI" id="CHEBI:137981"/>
        <dbReference type="ChEBI" id="CHEBI:456216"/>
        <dbReference type="EC" id="6.3.4.18"/>
    </reaction>
</comment>
<dbReference type="InterPro" id="IPR011054">
    <property type="entry name" value="Rudment_hybrid_motif"/>
</dbReference>
<dbReference type="GO" id="GO:0046872">
    <property type="term" value="F:metal ion binding"/>
    <property type="evidence" value="ECO:0007669"/>
    <property type="project" value="InterPro"/>
</dbReference>
<dbReference type="InterPro" id="IPR013815">
    <property type="entry name" value="ATP_grasp_subdomain_1"/>
</dbReference>
<evidence type="ECO:0000256" key="4">
    <source>
        <dbReference type="ARBA" id="ARBA00022840"/>
    </source>
</evidence>
<reference evidence="8" key="2">
    <citation type="submission" date="2020-09" db="EMBL/GenBank/DDBJ databases">
        <authorList>
            <person name="Sun Q."/>
            <person name="Sedlacek I."/>
        </authorList>
    </citation>
    <scope>NUCLEOTIDE SEQUENCE</scope>
    <source>
        <strain evidence="8">CCM 7897</strain>
    </source>
</reference>
<feature type="binding site" evidence="5">
    <location>
        <begin position="267"/>
        <end position="268"/>
    </location>
    <ligand>
        <name>ATP</name>
        <dbReference type="ChEBI" id="CHEBI:30616"/>
    </ligand>
</feature>
<protein>
    <recommendedName>
        <fullName evidence="5 6">N5-carboxyaminoimidazole ribonucleotide synthase</fullName>
        <shortName evidence="5 6">N5-CAIR synthase</shortName>
        <ecNumber evidence="5 6">6.3.4.18</ecNumber>
    </recommendedName>
    <alternativeName>
        <fullName evidence="5 6">5-(carboxyamino)imidazole ribonucleotide synthetase</fullName>
    </alternativeName>
</protein>
<evidence type="ECO:0000256" key="1">
    <source>
        <dbReference type="ARBA" id="ARBA00022598"/>
    </source>
</evidence>
<evidence type="ECO:0000259" key="7">
    <source>
        <dbReference type="PROSITE" id="PS50975"/>
    </source>
</evidence>
<dbReference type="PANTHER" id="PTHR11609:SF5">
    <property type="entry name" value="PHOSPHORIBOSYLAMINOIMIDAZOLE CARBOXYLASE"/>
    <property type="match status" value="1"/>
</dbReference>
<dbReference type="FunFam" id="3.40.50.20:FF:000016">
    <property type="entry name" value="N5-carboxyaminoimidazole ribonucleotide synthase"/>
    <property type="match status" value="1"/>
</dbReference>
<dbReference type="FunFam" id="3.30.470.20:FF:000029">
    <property type="entry name" value="N5-carboxyaminoimidazole ribonucleotide synthase"/>
    <property type="match status" value="1"/>
</dbReference>
<dbReference type="HAMAP" id="MF_01928">
    <property type="entry name" value="PurK"/>
    <property type="match status" value="1"/>
</dbReference>
<feature type="binding site" evidence="5">
    <location>
        <position position="210"/>
    </location>
    <ligand>
        <name>ATP</name>
        <dbReference type="ChEBI" id="CHEBI:30616"/>
    </ligand>
</feature>
<dbReference type="GO" id="GO:0004638">
    <property type="term" value="F:phosphoribosylaminoimidazole carboxylase activity"/>
    <property type="evidence" value="ECO:0007669"/>
    <property type="project" value="InterPro"/>
</dbReference>
<dbReference type="InterPro" id="IPR016185">
    <property type="entry name" value="PreATP-grasp_dom_sf"/>
</dbReference>
<dbReference type="Pfam" id="PF22660">
    <property type="entry name" value="RS_preATP-grasp-like"/>
    <property type="match status" value="1"/>
</dbReference>
<dbReference type="NCBIfam" id="NF004675">
    <property type="entry name" value="PRK06019.1-1"/>
    <property type="match status" value="1"/>
</dbReference>
<dbReference type="PANTHER" id="PTHR11609">
    <property type="entry name" value="PURINE BIOSYNTHESIS PROTEIN 6/7, PUR6/7"/>
    <property type="match status" value="1"/>
</dbReference>
<name>A0A917BXZ6_9HYPH</name>
<dbReference type="NCBIfam" id="TIGR01161">
    <property type="entry name" value="purK"/>
    <property type="match status" value="1"/>
</dbReference>
<dbReference type="SUPFAM" id="SSF51246">
    <property type="entry name" value="Rudiment single hybrid motif"/>
    <property type="match status" value="1"/>
</dbReference>
<proteinExistence type="inferred from homology"/>
<dbReference type="SUPFAM" id="SSF52440">
    <property type="entry name" value="PreATP-grasp domain"/>
    <property type="match status" value="1"/>
</dbReference>
<dbReference type="NCBIfam" id="NF004676">
    <property type="entry name" value="PRK06019.1-2"/>
    <property type="match status" value="1"/>
</dbReference>
<comment type="similarity">
    <text evidence="5 6">Belongs to the PurK/PurT family.</text>
</comment>
<comment type="function">
    <text evidence="6">Catalyzes the ATP-dependent conversion of 5-aminoimidazole ribonucleotide (AIR) and HCO(3)- to N5-carboxyaminoimidazole ribonucleotide (N5-CAIR).</text>
</comment>
<reference evidence="8" key="1">
    <citation type="journal article" date="2014" name="Int. J. Syst. Evol. Microbiol.">
        <title>Complete genome sequence of Corynebacterium casei LMG S-19264T (=DSM 44701T), isolated from a smear-ripened cheese.</title>
        <authorList>
            <consortium name="US DOE Joint Genome Institute (JGI-PGF)"/>
            <person name="Walter F."/>
            <person name="Albersmeier A."/>
            <person name="Kalinowski J."/>
            <person name="Ruckert C."/>
        </authorList>
    </citation>
    <scope>NUCLEOTIDE SEQUENCE</scope>
    <source>
        <strain evidence="8">CCM 7897</strain>
    </source>
</reference>
<dbReference type="Pfam" id="PF02222">
    <property type="entry name" value="ATP-grasp"/>
    <property type="match status" value="1"/>
</dbReference>
<keyword evidence="9" id="KW-1185">Reference proteome</keyword>
<dbReference type="InterPro" id="IPR005875">
    <property type="entry name" value="PurK"/>
</dbReference>
<evidence type="ECO:0000256" key="3">
    <source>
        <dbReference type="ARBA" id="ARBA00022755"/>
    </source>
</evidence>
<dbReference type="Gene3D" id="3.30.470.20">
    <property type="entry name" value="ATP-grasp fold, B domain"/>
    <property type="match status" value="1"/>
</dbReference>